<dbReference type="AlphaFoldDB" id="A0A7R7XXI1"/>
<name>A0A7R7XXI1_9EURO</name>
<dbReference type="InterPro" id="IPR029058">
    <property type="entry name" value="AB_hydrolase_fold"/>
</dbReference>
<dbReference type="InterPro" id="IPR019819">
    <property type="entry name" value="Carboxylesterase_B_CS"/>
</dbReference>
<sequence>MVRPTAISALALLCLTASATESAPVAQTLNGTYSGVHSAEFNQDLFLGIPYLQAPIGDRRFHPADALSSSWNGTRPATSYAHSCVGYGTSIPLAEMSEDCLYLNVIRPRLAGNISNAQRLPVAVFIHGGDFSGGSASQEQYNLSFIVEKSVQLGQPMLAVSFNYRLSAWGFLFSNQLRDTGATNIGLRDQRFALAWIQENIAGFGGDPARVTLWGQGAGATGVGFHITAYAGRNDSLFRAAIMQSGNPVPEKGLNGTQFYQPLYDEIARRVTPDAEYASGNGMADGDTCWDAVDRMACLRNVDFTQMNDAINATSAQSWFPVIDGDIVPEQPSRSLYTGKKYVKVPILIGANTDEGSHYMPTHDIRTEAEFIDLIANPQFHGVAPGIALPRILVNQLAAAYSNVSSSPYERALAYQGDAAIHANRRQACSTWTRANISAYCYRFDVPLYDQASARHGNEVPFVFANTGGRGRGLGYDADPVSSDDLAALASDISSSWVSFVATLDPNSWRRQANSTPATPTWPSYAADKAYEMVFQANGTSHVERDVWRATQIRLINGEPSGIAVAYQR</sequence>
<evidence type="ECO:0000313" key="6">
    <source>
        <dbReference type="Proteomes" id="UP000654913"/>
    </source>
</evidence>
<gene>
    <name evidence="5" type="ORF">APUU_70914S</name>
</gene>
<evidence type="ECO:0000256" key="1">
    <source>
        <dbReference type="ARBA" id="ARBA00005964"/>
    </source>
</evidence>
<dbReference type="Pfam" id="PF00135">
    <property type="entry name" value="COesterase"/>
    <property type="match status" value="1"/>
</dbReference>
<dbReference type="Gene3D" id="3.40.50.1820">
    <property type="entry name" value="alpha/beta hydrolase"/>
    <property type="match status" value="1"/>
</dbReference>
<feature type="domain" description="Carboxylesterase type B" evidence="4">
    <location>
        <begin position="28"/>
        <end position="538"/>
    </location>
</feature>
<comment type="similarity">
    <text evidence="1">Belongs to the type-B carboxylesterase/lipase family.</text>
</comment>
<dbReference type="GO" id="GO:0052689">
    <property type="term" value="F:carboxylic ester hydrolase activity"/>
    <property type="evidence" value="ECO:0007669"/>
    <property type="project" value="TreeGrafter"/>
</dbReference>
<dbReference type="PROSITE" id="PS00941">
    <property type="entry name" value="CARBOXYLESTERASE_B_2"/>
    <property type="match status" value="1"/>
</dbReference>
<keyword evidence="2" id="KW-0378">Hydrolase</keyword>
<protein>
    <recommendedName>
        <fullName evidence="4">Carboxylesterase type B domain-containing protein</fullName>
    </recommendedName>
</protein>
<evidence type="ECO:0000259" key="4">
    <source>
        <dbReference type="Pfam" id="PF00135"/>
    </source>
</evidence>
<dbReference type="Proteomes" id="UP000654913">
    <property type="component" value="Chromosome 7"/>
</dbReference>
<evidence type="ECO:0000313" key="5">
    <source>
        <dbReference type="EMBL" id="BCS29344.1"/>
    </source>
</evidence>
<organism evidence="5 6">
    <name type="scientific">Aspergillus puulaauensis</name>
    <dbReference type="NCBI Taxonomy" id="1220207"/>
    <lineage>
        <taxon>Eukaryota</taxon>
        <taxon>Fungi</taxon>
        <taxon>Dikarya</taxon>
        <taxon>Ascomycota</taxon>
        <taxon>Pezizomycotina</taxon>
        <taxon>Eurotiomycetes</taxon>
        <taxon>Eurotiomycetidae</taxon>
        <taxon>Eurotiales</taxon>
        <taxon>Aspergillaceae</taxon>
        <taxon>Aspergillus</taxon>
    </lineage>
</organism>
<feature type="chain" id="PRO_5030817018" description="Carboxylesterase type B domain-containing protein" evidence="3">
    <location>
        <begin position="23"/>
        <end position="569"/>
    </location>
</feature>
<evidence type="ECO:0000256" key="2">
    <source>
        <dbReference type="ARBA" id="ARBA00022801"/>
    </source>
</evidence>
<dbReference type="EMBL" id="AP024449">
    <property type="protein sequence ID" value="BCS29344.1"/>
    <property type="molecule type" value="Genomic_DNA"/>
</dbReference>
<dbReference type="PANTHER" id="PTHR43918">
    <property type="entry name" value="ACETYLCHOLINESTERASE"/>
    <property type="match status" value="1"/>
</dbReference>
<dbReference type="RefSeq" id="XP_041561530.1">
    <property type="nucleotide sequence ID" value="XM_041695840.1"/>
</dbReference>
<dbReference type="InterPro" id="IPR050654">
    <property type="entry name" value="AChE-related_enzymes"/>
</dbReference>
<dbReference type="OrthoDB" id="408631at2759"/>
<keyword evidence="3" id="KW-0732">Signal</keyword>
<evidence type="ECO:0000256" key="3">
    <source>
        <dbReference type="SAM" id="SignalP"/>
    </source>
</evidence>
<reference evidence="5" key="1">
    <citation type="submission" date="2021-01" db="EMBL/GenBank/DDBJ databases">
        <authorList>
            <consortium name="Aspergillus puulaauensis MK2 genome sequencing consortium"/>
            <person name="Kazuki M."/>
            <person name="Futagami T."/>
        </authorList>
    </citation>
    <scope>NUCLEOTIDE SEQUENCE</scope>
    <source>
        <strain evidence="5">MK2</strain>
    </source>
</reference>
<reference evidence="5" key="2">
    <citation type="submission" date="2021-02" db="EMBL/GenBank/DDBJ databases">
        <title>Aspergillus puulaauensis MK2 genome sequence.</title>
        <authorList>
            <person name="Futagami T."/>
            <person name="Mori K."/>
            <person name="Kadooka C."/>
            <person name="Tanaka T."/>
        </authorList>
    </citation>
    <scope>NUCLEOTIDE SEQUENCE</scope>
    <source>
        <strain evidence="5">MK2</strain>
    </source>
</reference>
<dbReference type="GeneID" id="64979341"/>
<keyword evidence="6" id="KW-1185">Reference proteome</keyword>
<dbReference type="InterPro" id="IPR002018">
    <property type="entry name" value="CarbesteraseB"/>
</dbReference>
<dbReference type="KEGG" id="apuu:APUU_70914S"/>
<accession>A0A7R7XXI1</accession>
<feature type="signal peptide" evidence="3">
    <location>
        <begin position="1"/>
        <end position="22"/>
    </location>
</feature>
<dbReference type="SUPFAM" id="SSF53474">
    <property type="entry name" value="alpha/beta-Hydrolases"/>
    <property type="match status" value="1"/>
</dbReference>
<dbReference type="PANTHER" id="PTHR43918:SF4">
    <property type="entry name" value="CARBOXYLIC ESTER HYDROLASE"/>
    <property type="match status" value="1"/>
</dbReference>
<proteinExistence type="inferred from homology"/>